<feature type="compositionally biased region" description="Low complexity" evidence="1">
    <location>
        <begin position="64"/>
        <end position="78"/>
    </location>
</feature>
<keyword evidence="2" id="KW-1133">Transmembrane helix</keyword>
<keyword evidence="2" id="KW-0472">Membrane</keyword>
<dbReference type="Proteomes" id="UP000792457">
    <property type="component" value="Unassembled WGS sequence"/>
</dbReference>
<evidence type="ECO:0000313" key="3">
    <source>
        <dbReference type="EMBL" id="KAG8232233.1"/>
    </source>
</evidence>
<organism evidence="3 4">
    <name type="scientific">Ladona fulva</name>
    <name type="common">Scarce chaser dragonfly</name>
    <name type="synonym">Libellula fulva</name>
    <dbReference type="NCBI Taxonomy" id="123851"/>
    <lineage>
        <taxon>Eukaryota</taxon>
        <taxon>Metazoa</taxon>
        <taxon>Ecdysozoa</taxon>
        <taxon>Arthropoda</taxon>
        <taxon>Hexapoda</taxon>
        <taxon>Insecta</taxon>
        <taxon>Pterygota</taxon>
        <taxon>Palaeoptera</taxon>
        <taxon>Odonata</taxon>
        <taxon>Epiprocta</taxon>
        <taxon>Anisoptera</taxon>
        <taxon>Libelluloidea</taxon>
        <taxon>Libellulidae</taxon>
        <taxon>Ladona</taxon>
    </lineage>
</organism>
<comment type="caution">
    <text evidence="3">The sequence shown here is derived from an EMBL/GenBank/DDBJ whole genome shotgun (WGS) entry which is preliminary data.</text>
</comment>
<keyword evidence="2" id="KW-0812">Transmembrane</keyword>
<evidence type="ECO:0000313" key="4">
    <source>
        <dbReference type="Proteomes" id="UP000792457"/>
    </source>
</evidence>
<dbReference type="AlphaFoldDB" id="A0A8K0P4Q0"/>
<gene>
    <name evidence="3" type="ORF">J437_LFUL011786</name>
</gene>
<reference evidence="3" key="2">
    <citation type="submission" date="2017-10" db="EMBL/GenBank/DDBJ databases">
        <title>Ladona fulva Genome sequencing and assembly.</title>
        <authorList>
            <person name="Murali S."/>
            <person name="Richards S."/>
            <person name="Bandaranaike D."/>
            <person name="Bellair M."/>
            <person name="Blankenburg K."/>
            <person name="Chao H."/>
            <person name="Dinh H."/>
            <person name="Doddapaneni H."/>
            <person name="Dugan-Rocha S."/>
            <person name="Elkadiri S."/>
            <person name="Gnanaolivu R."/>
            <person name="Hernandez B."/>
            <person name="Skinner E."/>
            <person name="Javaid M."/>
            <person name="Lee S."/>
            <person name="Li M."/>
            <person name="Ming W."/>
            <person name="Munidasa M."/>
            <person name="Muniz J."/>
            <person name="Nguyen L."/>
            <person name="Hughes D."/>
            <person name="Osuji N."/>
            <person name="Pu L.-L."/>
            <person name="Puazo M."/>
            <person name="Qu C."/>
            <person name="Quiroz J."/>
            <person name="Raj R."/>
            <person name="Weissenberger G."/>
            <person name="Xin Y."/>
            <person name="Zou X."/>
            <person name="Han Y."/>
            <person name="Worley K."/>
            <person name="Muzny D."/>
            <person name="Gibbs R."/>
        </authorList>
    </citation>
    <scope>NUCLEOTIDE SEQUENCE</scope>
    <source>
        <strain evidence="3">Sampled in the wild</strain>
    </source>
</reference>
<feature type="transmembrane region" description="Helical" evidence="2">
    <location>
        <begin position="6"/>
        <end position="28"/>
    </location>
</feature>
<name>A0A8K0P4Q0_LADFU</name>
<proteinExistence type="predicted"/>
<reference evidence="3" key="1">
    <citation type="submission" date="2013-04" db="EMBL/GenBank/DDBJ databases">
        <authorList>
            <person name="Qu J."/>
            <person name="Murali S.C."/>
            <person name="Bandaranaike D."/>
            <person name="Bellair M."/>
            <person name="Blankenburg K."/>
            <person name="Chao H."/>
            <person name="Dinh H."/>
            <person name="Doddapaneni H."/>
            <person name="Downs B."/>
            <person name="Dugan-Rocha S."/>
            <person name="Elkadiri S."/>
            <person name="Gnanaolivu R.D."/>
            <person name="Hernandez B."/>
            <person name="Javaid M."/>
            <person name="Jayaseelan J.C."/>
            <person name="Lee S."/>
            <person name="Li M."/>
            <person name="Ming W."/>
            <person name="Munidasa M."/>
            <person name="Muniz J."/>
            <person name="Nguyen L."/>
            <person name="Ongeri F."/>
            <person name="Osuji N."/>
            <person name="Pu L.-L."/>
            <person name="Puazo M."/>
            <person name="Qu C."/>
            <person name="Quiroz J."/>
            <person name="Raj R."/>
            <person name="Weissenberger G."/>
            <person name="Xin Y."/>
            <person name="Zou X."/>
            <person name="Han Y."/>
            <person name="Richards S."/>
            <person name="Worley K."/>
            <person name="Muzny D."/>
            <person name="Gibbs R."/>
        </authorList>
    </citation>
    <scope>NUCLEOTIDE SEQUENCE</scope>
    <source>
        <strain evidence="3">Sampled in the wild</strain>
    </source>
</reference>
<accession>A0A8K0P4Q0</accession>
<feature type="region of interest" description="Disordered" evidence="1">
    <location>
        <begin position="61"/>
        <end position="86"/>
    </location>
</feature>
<sequence>MAVASAAVLGAAAGTGLALVVAMTLLVCRYYSKRHHGKDWSRLDRFAGDATVHRSSRPRLLDETSSISSTSTWGSRSSLRITSNKK</sequence>
<keyword evidence="4" id="KW-1185">Reference proteome</keyword>
<protein>
    <submittedName>
        <fullName evidence="3">Uncharacterized protein</fullName>
    </submittedName>
</protein>
<dbReference type="EMBL" id="KZ308605">
    <property type="protein sequence ID" value="KAG8232233.1"/>
    <property type="molecule type" value="Genomic_DNA"/>
</dbReference>
<evidence type="ECO:0000256" key="2">
    <source>
        <dbReference type="SAM" id="Phobius"/>
    </source>
</evidence>
<evidence type="ECO:0000256" key="1">
    <source>
        <dbReference type="SAM" id="MobiDB-lite"/>
    </source>
</evidence>